<evidence type="ECO:0000256" key="14">
    <source>
        <dbReference type="ARBA" id="ARBA00051243"/>
    </source>
</evidence>
<sequence>MICGVFVFSFCLYSFCFAFDFHPPPNFEAQCSMRCPLQNQTEEGHFDVGCGSECRIQQCMRGCELWQIALESSCQVVCNGTQELLPPKELYCVMGCNDAVNRYFQHLKDEIGTPPPPALVADTLTNTSLSLQWEGKRFANISYLVQWRYEEIADTWQYCRNQSWGPHSTVLVENLQPYTKYRFRIVLLLSRHHSDPIVSEPSLVIITESGGTPSSPPSIVRATPADPTRVSLSWKPGPFPNGPILSYVLQINELPSGYTALKDIPASENKDFYMFQNLQPSRNYSVSIMMHNAAGLGPPATFVVTTPAYSQVKETTQLILLLGAHHTVISHSADILEDPVIMYKTTHLIRGVAVHVRKDLLFVSDSSGNVWVTSSYEYTPPTQLLTARPNLTPHDLTVDWLNDLLYILAEVPHSGNPLWQVVRCGLDGSGITVAVAGFVTKPLHIEVDPYNGYLFWVIQGQTGGGLYRLDLADISNGVKHEVQPKQILQSPHLGAFTVDHTNFRILVPNHEKNTVVAVSLDGHEVTDIRHNTQQPQFKDVLSLAMANGLFYWTNGTRVLTEEYHIGQDSYFHNLLYSDNNNPSYVSVSVNLPSSQPIPIPVNPPITLQAVLGSDIAKTSWTLPHLLGGQGKGAWQNWSYQLSIRNVNEEVPDIHYEINSTYFTVHNLQPNTEYIMKAAAYTSGGVGPWSTEFKGKTLHMTSEDQAPMILWSAAEGLLMSDVIGEKVTTLIHRENLQDSFGNFHITDISWYKDQLYLVNNMSNVYWYNITSHERGRLRDIDAVGSIAVDWIGKKLYWSNPKQQLILRGTLNGLLHEPLPILTVAKELNVDAVQGFIYWSTGHAVECARLNGKQRRMYYPAELFSGKQVMGLTLDMLSRSVYWIVRSYEGSSLFRAVTAEELKMGEEIRFEKISSLQYPNMQGPLCYFDDHLVWLRDDHYAVIGDMRGQNSAVLSGMSLSELNMVAIMDNALHYLPDGIDLDTVNVIPEAVDQESLHIIGTLKDFNITWDPIENVNYGQVFYEIKIRHGHKKDLFLETTSTFWNYNTPNDLAPYSPLTVSIRAITYWGTSAMVRAVLYSPPSIPSPPVNPRVFMSYIRNPIKKDQDIVAVFRWNPPKTPNGIVIGYIVRCLLLDIGKNRTGRITVKGCDGGENHILVPHLEHTIHNIPKHSAIFFKVKACTEVDCGQSAPEVYGNSEVETPVPQLLLSTRNTVEITDCDKNENRTLSRSGSVIDLSYSSHDGHVYWIDDNNHIVMSKLNNTSEKSHLLNLNNTGLCLAVDWVGRFLYWAEKNDQGSVIYTLDLNRGGKYHKRILSRKYTILKLQVSPLNSMLYWVEERSHDTFNIMKSSTEGSSMQRFFSSKHPSSRWSRQNCNCLEAAKVGMTIAIDQSEGQTPRLLYVDAQSNHIMAADMDACNCQMLTSNSSSSTAGLPPTSLTVGHRLIYWSNSSEGRIYSLVKNSENAMLSSEESSVLMNATGVQNIAALGSHLQPYPDARCLTPKPSFGVAELVNTTSQSITLQLPLPERDEDCTNVSLATVSSTVYYGIIDADGVSECVNKRSACFKLESFERIVTISGLQAYTNYVFLVTLRNHYSELQGLEEMVSPPSVYQTAPGAPSPPQNLSAIILNPTTVRVFWRPPLEMNAEHISYEVFWRKEGIVEGLRHQRGQLVKENHNESNSLKWVDLQRLSPSQEYLIWVRARSQKVADIYSDSKVISATTYPKPDNITLVHATSNSFNISWSRYVNLSYISMELQASISDYEAWEKVPITYTNISHNYFFMSHLKPKTKYIFRLNILFTEEANPYIWPMDHRFVFETLGDRPNKPGLPSLQKLRKDVYKVVWEEPMDNGGKINQYWLEGKQGGDGQREKRETNTTINSSQEYLDEWIVFYNGSENYWIMTELSIDMKYQFRVRAKNIYGWSDFSDPSNWFDLNKAAVFAEPGLSLVLWVFAPLAVLLVSLTMTAFMCTLRLKNEKDKKAAHIASMNLTIRSGNTDMELATLRELPRQGNFVHNSNALYSAADFIPTDAEIALLPRIRRDQITLMKFLGSGAFGEVFEGKAKNLPDSEDEDTRVAVKTLRKGASEQEKLEFLKEAQLMSNFKHEHILQLLGVCLDNDPNFIIMELMEGGDLLSYLRSSRPLITTASGLTLLDLLAMCVDVARGCRYLEEMHFVHRDLACRNCLVSSTDPRLRIVKIGDFGLARDIYKNDYYRKEGEGLLPVRWMAPESLVDGVFTCQSDVWSFGVLLWEIISLGQQPYPARTNLEVLHYVRNGGRLGCPQNCSQEMYDLMIRCWSFSTEERPTFKYCLDVLEELKRLSPDTPLAGIHNAHLRGNTLKGDSKESKLNVNNNSSNQDSTDGIPKYLELLYDEDRDEGYEIPRPSKTTTTSCESPSEQIPLVQSEPPNDEVLSSTQKLLPLNMCNGFSYTNMNKSSLVLDKVSLTSEVRNTPDINR</sequence>
<dbReference type="InterPro" id="IPR011009">
    <property type="entry name" value="Kinase-like_dom_sf"/>
</dbReference>
<dbReference type="GO" id="GO:0005886">
    <property type="term" value="C:plasma membrane"/>
    <property type="evidence" value="ECO:0007669"/>
    <property type="project" value="TreeGrafter"/>
</dbReference>
<dbReference type="EC" id="2.7.10.1" evidence="16"/>
<evidence type="ECO:0000256" key="8">
    <source>
        <dbReference type="ARBA" id="ARBA00022840"/>
    </source>
</evidence>
<dbReference type="PROSITE" id="PS00109">
    <property type="entry name" value="PROTEIN_KINASE_TYR"/>
    <property type="match status" value="1"/>
</dbReference>
<keyword evidence="9" id="KW-1133">Transmembrane helix</keyword>
<name>A0A1B6CIB6_9HEMI</name>
<feature type="region of interest" description="Disordered" evidence="17">
    <location>
        <begin position="2330"/>
        <end position="2357"/>
    </location>
</feature>
<dbReference type="Pfam" id="PF07714">
    <property type="entry name" value="PK_Tyr_Ser-Thr"/>
    <property type="match status" value="1"/>
</dbReference>
<dbReference type="SMART" id="SM00135">
    <property type="entry name" value="LY"/>
    <property type="match status" value="5"/>
</dbReference>
<feature type="domain" description="Protein kinase" evidence="19">
    <location>
        <begin position="2038"/>
        <end position="2310"/>
    </location>
</feature>
<keyword evidence="6 15" id="KW-0547">Nucleotide-binding</keyword>
<keyword evidence="3" id="KW-0808">Transferase</keyword>
<evidence type="ECO:0000256" key="4">
    <source>
        <dbReference type="ARBA" id="ARBA00022692"/>
    </source>
</evidence>
<dbReference type="InterPro" id="IPR002011">
    <property type="entry name" value="Tyr_kinase_rcpt_2_CS"/>
</dbReference>
<protein>
    <recommendedName>
        <fullName evidence="16">Tyrosine-protein kinase receptor</fullName>
        <ecNumber evidence="16">2.7.10.1</ecNumber>
    </recommendedName>
</protein>
<evidence type="ECO:0000256" key="17">
    <source>
        <dbReference type="SAM" id="MobiDB-lite"/>
    </source>
</evidence>
<dbReference type="PANTHER" id="PTHR24416:SF527">
    <property type="entry name" value="PROTO-ONCOGENE TYROSINE-PROTEIN KINASE ROS"/>
    <property type="match status" value="1"/>
</dbReference>
<dbReference type="PROSITE" id="PS50853">
    <property type="entry name" value="FN3"/>
    <property type="match status" value="7"/>
</dbReference>
<feature type="domain" description="Fibronectin type-III" evidence="20">
    <location>
        <begin position="600"/>
        <end position="703"/>
    </location>
</feature>
<dbReference type="CDD" id="cd00063">
    <property type="entry name" value="FN3"/>
    <property type="match status" value="7"/>
</dbReference>
<comment type="similarity">
    <text evidence="16">Belongs to the protein kinase superfamily. Tyr protein kinase family. Insulin receptor subfamily.</text>
</comment>
<dbReference type="Pfam" id="PF00041">
    <property type="entry name" value="fn3"/>
    <property type="match status" value="5"/>
</dbReference>
<evidence type="ECO:0000256" key="18">
    <source>
        <dbReference type="SAM" id="SignalP"/>
    </source>
</evidence>
<keyword evidence="10" id="KW-0472">Membrane</keyword>
<feature type="domain" description="Fibronectin type-III" evidence="20">
    <location>
        <begin position="1084"/>
        <end position="1201"/>
    </location>
</feature>
<feature type="domain" description="Fibronectin type-III" evidence="20">
    <location>
        <begin position="1616"/>
        <end position="1720"/>
    </location>
</feature>
<dbReference type="SUPFAM" id="SSF56112">
    <property type="entry name" value="Protein kinase-like (PK-like)"/>
    <property type="match status" value="1"/>
</dbReference>
<keyword evidence="5" id="KW-0677">Repeat</keyword>
<evidence type="ECO:0000256" key="3">
    <source>
        <dbReference type="ARBA" id="ARBA00022679"/>
    </source>
</evidence>
<dbReference type="PROSITE" id="PS00107">
    <property type="entry name" value="PROTEIN_KINASE_ATP"/>
    <property type="match status" value="1"/>
</dbReference>
<dbReference type="InterPro" id="IPR001245">
    <property type="entry name" value="Ser-Thr/Tyr_kinase_cat_dom"/>
</dbReference>
<dbReference type="InterPro" id="IPR003961">
    <property type="entry name" value="FN3_dom"/>
</dbReference>
<feature type="domain" description="Fibronectin type-III" evidence="20">
    <location>
        <begin position="216"/>
        <end position="310"/>
    </location>
</feature>
<dbReference type="GO" id="GO:0007169">
    <property type="term" value="P:cell surface receptor protein tyrosine kinase signaling pathway"/>
    <property type="evidence" value="ECO:0007669"/>
    <property type="project" value="InterPro"/>
</dbReference>
<dbReference type="InterPro" id="IPR017441">
    <property type="entry name" value="Protein_kinase_ATP_BS"/>
</dbReference>
<evidence type="ECO:0000256" key="1">
    <source>
        <dbReference type="ARBA" id="ARBA00004167"/>
    </source>
</evidence>
<dbReference type="GO" id="GO:0004714">
    <property type="term" value="F:transmembrane receptor protein tyrosine kinase activity"/>
    <property type="evidence" value="ECO:0007669"/>
    <property type="project" value="UniProtKB-EC"/>
</dbReference>
<dbReference type="FunFam" id="1.10.510.10:FF:000341">
    <property type="entry name" value="Tyrosine-protein kinase receptor"/>
    <property type="match status" value="1"/>
</dbReference>
<evidence type="ECO:0000256" key="11">
    <source>
        <dbReference type="ARBA" id="ARBA00023137"/>
    </source>
</evidence>
<dbReference type="InterPro" id="IPR008266">
    <property type="entry name" value="Tyr_kinase_AS"/>
</dbReference>
<dbReference type="PROSITE" id="PS00239">
    <property type="entry name" value="RECEPTOR_TYR_KIN_II"/>
    <property type="match status" value="1"/>
</dbReference>
<dbReference type="SUPFAM" id="SSF49265">
    <property type="entry name" value="Fibronectin type III"/>
    <property type="match status" value="5"/>
</dbReference>
<feature type="compositionally biased region" description="Polar residues" evidence="17">
    <location>
        <begin position="2341"/>
        <end position="2353"/>
    </location>
</feature>
<keyword evidence="18" id="KW-0732">Signal</keyword>
<dbReference type="GO" id="GO:0032006">
    <property type="term" value="P:regulation of TOR signaling"/>
    <property type="evidence" value="ECO:0007669"/>
    <property type="project" value="TreeGrafter"/>
</dbReference>
<evidence type="ECO:0000259" key="19">
    <source>
        <dbReference type="PROSITE" id="PS50011"/>
    </source>
</evidence>
<dbReference type="Gene3D" id="2.60.40.10">
    <property type="entry name" value="Immunoglobulins"/>
    <property type="match status" value="7"/>
</dbReference>
<gene>
    <name evidence="21" type="ORF">g.25286</name>
</gene>
<feature type="chain" id="PRO_5008580410" description="Tyrosine-protein kinase receptor" evidence="18">
    <location>
        <begin position="19"/>
        <end position="2449"/>
    </location>
</feature>
<dbReference type="CDD" id="cd05044">
    <property type="entry name" value="PTKc_c-ros"/>
    <property type="match status" value="1"/>
</dbReference>
<keyword evidence="11" id="KW-0829">Tyrosine-protein kinase</keyword>
<feature type="domain" description="Fibronectin type-III" evidence="20">
    <location>
        <begin position="1500"/>
        <end position="1612"/>
    </location>
</feature>
<feature type="region of interest" description="Disordered" evidence="17">
    <location>
        <begin position="2371"/>
        <end position="2402"/>
    </location>
</feature>
<accession>A0A1B6CIB6</accession>
<dbReference type="InterPro" id="IPR011042">
    <property type="entry name" value="6-blade_b-propeller_TolB-like"/>
</dbReference>
<keyword evidence="7" id="KW-0418">Kinase</keyword>
<feature type="binding site" evidence="15">
    <location>
        <position position="2073"/>
    </location>
    <ligand>
        <name>ATP</name>
        <dbReference type="ChEBI" id="CHEBI:30616"/>
    </ligand>
</feature>
<proteinExistence type="inferred from homology"/>
<dbReference type="InterPro" id="IPR050122">
    <property type="entry name" value="RTK"/>
</dbReference>
<dbReference type="SUPFAM" id="SSF63825">
    <property type="entry name" value="YWTD domain"/>
    <property type="match status" value="3"/>
</dbReference>
<feature type="domain" description="Fibronectin type-III" evidence="20">
    <location>
        <begin position="115"/>
        <end position="215"/>
    </location>
</feature>
<reference evidence="21" key="1">
    <citation type="submission" date="2015-12" db="EMBL/GenBank/DDBJ databases">
        <title>De novo transcriptome assembly of four potential Pierce s Disease insect vectors from Arizona vineyards.</title>
        <authorList>
            <person name="Tassone E.E."/>
        </authorList>
    </citation>
    <scope>NUCLEOTIDE SEQUENCE</scope>
</reference>
<comment type="catalytic activity">
    <reaction evidence="14 16">
        <text>L-tyrosyl-[protein] + ATP = O-phospho-L-tyrosyl-[protein] + ADP + H(+)</text>
        <dbReference type="Rhea" id="RHEA:10596"/>
        <dbReference type="Rhea" id="RHEA-COMP:10136"/>
        <dbReference type="Rhea" id="RHEA-COMP:20101"/>
        <dbReference type="ChEBI" id="CHEBI:15378"/>
        <dbReference type="ChEBI" id="CHEBI:30616"/>
        <dbReference type="ChEBI" id="CHEBI:46858"/>
        <dbReference type="ChEBI" id="CHEBI:61978"/>
        <dbReference type="ChEBI" id="CHEBI:456216"/>
        <dbReference type="EC" id="2.7.10.1"/>
    </reaction>
</comment>
<evidence type="ECO:0000256" key="13">
    <source>
        <dbReference type="ARBA" id="ARBA00023180"/>
    </source>
</evidence>
<dbReference type="InterPro" id="IPR036116">
    <property type="entry name" value="FN3_sf"/>
</dbReference>
<evidence type="ECO:0000256" key="9">
    <source>
        <dbReference type="ARBA" id="ARBA00022989"/>
    </source>
</evidence>
<evidence type="ECO:0000256" key="5">
    <source>
        <dbReference type="ARBA" id="ARBA00022737"/>
    </source>
</evidence>
<dbReference type="Gene3D" id="1.10.510.10">
    <property type="entry name" value="Transferase(Phosphotransferase) domain 1"/>
    <property type="match status" value="1"/>
</dbReference>
<dbReference type="EMBL" id="GEDC01024110">
    <property type="protein sequence ID" value="JAS13188.1"/>
    <property type="molecule type" value="Transcribed_RNA"/>
</dbReference>
<keyword evidence="4 16" id="KW-0812">Transmembrane</keyword>
<evidence type="ECO:0000256" key="12">
    <source>
        <dbReference type="ARBA" id="ARBA00023170"/>
    </source>
</evidence>
<evidence type="ECO:0000256" key="16">
    <source>
        <dbReference type="RuleBase" id="RU000312"/>
    </source>
</evidence>
<evidence type="ECO:0000259" key="20">
    <source>
        <dbReference type="PROSITE" id="PS50853"/>
    </source>
</evidence>
<keyword evidence="8 15" id="KW-0067">ATP-binding</keyword>
<evidence type="ECO:0000256" key="15">
    <source>
        <dbReference type="PROSITE-ProRule" id="PRU10141"/>
    </source>
</evidence>
<dbReference type="Gene3D" id="2.120.10.30">
    <property type="entry name" value="TolB, C-terminal domain"/>
    <property type="match status" value="3"/>
</dbReference>
<keyword evidence="12 16" id="KW-0675">Receptor</keyword>
<dbReference type="Gene3D" id="3.30.200.20">
    <property type="entry name" value="Phosphorylase Kinase, domain 1"/>
    <property type="match status" value="1"/>
</dbReference>
<dbReference type="SMART" id="SM00060">
    <property type="entry name" value="FN3"/>
    <property type="match status" value="9"/>
</dbReference>
<dbReference type="GO" id="GO:0005524">
    <property type="term" value="F:ATP binding"/>
    <property type="evidence" value="ECO:0007669"/>
    <property type="project" value="UniProtKB-UniRule"/>
</dbReference>
<dbReference type="SMART" id="SM00219">
    <property type="entry name" value="TyrKc"/>
    <property type="match status" value="1"/>
</dbReference>
<evidence type="ECO:0000256" key="2">
    <source>
        <dbReference type="ARBA" id="ARBA00022553"/>
    </source>
</evidence>
<feature type="signal peptide" evidence="18">
    <location>
        <begin position="1"/>
        <end position="18"/>
    </location>
</feature>
<feature type="domain" description="Fibronectin type-III" evidence="20">
    <location>
        <begin position="1821"/>
        <end position="1932"/>
    </location>
</feature>
<evidence type="ECO:0000256" key="7">
    <source>
        <dbReference type="ARBA" id="ARBA00022777"/>
    </source>
</evidence>
<dbReference type="InterPro" id="IPR013783">
    <property type="entry name" value="Ig-like_fold"/>
</dbReference>
<evidence type="ECO:0000313" key="21">
    <source>
        <dbReference type="EMBL" id="JAS13188.1"/>
    </source>
</evidence>
<dbReference type="GO" id="GO:0043235">
    <property type="term" value="C:receptor complex"/>
    <property type="evidence" value="ECO:0007669"/>
    <property type="project" value="TreeGrafter"/>
</dbReference>
<dbReference type="PRINTS" id="PR00109">
    <property type="entry name" value="TYRKINASE"/>
</dbReference>
<keyword evidence="13" id="KW-0325">Glycoprotein</keyword>
<comment type="subcellular location">
    <subcellularLocation>
        <location evidence="1">Membrane</location>
        <topology evidence="1">Single-pass membrane protein</topology>
    </subcellularLocation>
</comment>
<evidence type="ECO:0000256" key="10">
    <source>
        <dbReference type="ARBA" id="ARBA00023136"/>
    </source>
</evidence>
<feature type="compositionally biased region" description="Polar residues" evidence="17">
    <location>
        <begin position="2378"/>
        <end position="2390"/>
    </location>
</feature>
<evidence type="ECO:0000256" key="6">
    <source>
        <dbReference type="ARBA" id="ARBA00022741"/>
    </source>
</evidence>
<organism evidence="21">
    <name type="scientific">Clastoptera arizonana</name>
    <name type="common">Arizona spittle bug</name>
    <dbReference type="NCBI Taxonomy" id="38151"/>
    <lineage>
        <taxon>Eukaryota</taxon>
        <taxon>Metazoa</taxon>
        <taxon>Ecdysozoa</taxon>
        <taxon>Arthropoda</taxon>
        <taxon>Hexapoda</taxon>
        <taxon>Insecta</taxon>
        <taxon>Pterygota</taxon>
        <taxon>Neoptera</taxon>
        <taxon>Paraneoptera</taxon>
        <taxon>Hemiptera</taxon>
        <taxon>Auchenorrhyncha</taxon>
        <taxon>Cercopoidea</taxon>
        <taxon>Clastopteridae</taxon>
        <taxon>Clastoptera</taxon>
    </lineage>
</organism>
<dbReference type="PANTHER" id="PTHR24416">
    <property type="entry name" value="TYROSINE-PROTEIN KINASE RECEPTOR"/>
    <property type="match status" value="1"/>
</dbReference>
<dbReference type="PROSITE" id="PS50011">
    <property type="entry name" value="PROTEIN_KINASE_DOM"/>
    <property type="match status" value="1"/>
</dbReference>
<dbReference type="InterPro" id="IPR020635">
    <property type="entry name" value="Tyr_kinase_cat_dom"/>
</dbReference>
<dbReference type="InterPro" id="IPR000719">
    <property type="entry name" value="Prot_kinase_dom"/>
</dbReference>
<dbReference type="InterPro" id="IPR000033">
    <property type="entry name" value="LDLR_classB_rpt"/>
</dbReference>
<keyword evidence="2 16" id="KW-0597">Phosphoprotein</keyword>